<reference evidence="2" key="1">
    <citation type="submission" date="2020-11" db="EMBL/GenBank/DDBJ databases">
        <authorList>
            <consortium name="DOE Joint Genome Institute"/>
            <person name="Ahrendt S."/>
            <person name="Riley R."/>
            <person name="Andreopoulos W."/>
            <person name="Labutti K."/>
            <person name="Pangilinan J."/>
            <person name="Ruiz-Duenas F.J."/>
            <person name="Barrasa J.M."/>
            <person name="Sanchez-Garcia M."/>
            <person name="Camarero S."/>
            <person name="Miyauchi S."/>
            <person name="Serrano A."/>
            <person name="Linde D."/>
            <person name="Babiker R."/>
            <person name="Drula E."/>
            <person name="Ayuso-Fernandez I."/>
            <person name="Pacheco R."/>
            <person name="Padilla G."/>
            <person name="Ferreira P."/>
            <person name="Barriuso J."/>
            <person name="Kellner H."/>
            <person name="Castanera R."/>
            <person name="Alfaro M."/>
            <person name="Ramirez L."/>
            <person name="Pisabarro A.G."/>
            <person name="Kuo A."/>
            <person name="Tritt A."/>
            <person name="Lipzen A."/>
            <person name="He G."/>
            <person name="Yan M."/>
            <person name="Ng V."/>
            <person name="Cullen D."/>
            <person name="Martin F."/>
            <person name="Rosso M.-N."/>
            <person name="Henrissat B."/>
            <person name="Hibbett D."/>
            <person name="Martinez A.T."/>
            <person name="Grigoriev I.V."/>
        </authorList>
    </citation>
    <scope>NUCLEOTIDE SEQUENCE</scope>
    <source>
        <strain evidence="2">CBS 506.95</strain>
    </source>
</reference>
<dbReference type="GO" id="GO:0003677">
    <property type="term" value="F:DNA binding"/>
    <property type="evidence" value="ECO:0007669"/>
    <property type="project" value="InterPro"/>
</dbReference>
<evidence type="ECO:0000256" key="1">
    <source>
        <dbReference type="ARBA" id="ARBA00023172"/>
    </source>
</evidence>
<evidence type="ECO:0000313" key="2">
    <source>
        <dbReference type="EMBL" id="KAF9531329.1"/>
    </source>
</evidence>
<dbReference type="Proteomes" id="UP000807306">
    <property type="component" value="Unassembled WGS sequence"/>
</dbReference>
<dbReference type="SUPFAM" id="SSF56349">
    <property type="entry name" value="DNA breaking-rejoining enzymes"/>
    <property type="match status" value="1"/>
</dbReference>
<dbReference type="EMBL" id="MU157835">
    <property type="protein sequence ID" value="KAF9531329.1"/>
    <property type="molecule type" value="Genomic_DNA"/>
</dbReference>
<dbReference type="OrthoDB" id="3163890at2759"/>
<organism evidence="2 3">
    <name type="scientific">Crepidotus variabilis</name>
    <dbReference type="NCBI Taxonomy" id="179855"/>
    <lineage>
        <taxon>Eukaryota</taxon>
        <taxon>Fungi</taxon>
        <taxon>Dikarya</taxon>
        <taxon>Basidiomycota</taxon>
        <taxon>Agaricomycotina</taxon>
        <taxon>Agaricomycetes</taxon>
        <taxon>Agaricomycetidae</taxon>
        <taxon>Agaricales</taxon>
        <taxon>Agaricineae</taxon>
        <taxon>Crepidotaceae</taxon>
        <taxon>Crepidotus</taxon>
    </lineage>
</organism>
<comment type="caution">
    <text evidence="2">The sequence shown here is derived from an EMBL/GenBank/DDBJ whole genome shotgun (WGS) entry which is preliminary data.</text>
</comment>
<accession>A0A9P6ELX3</accession>
<sequence>MSKPAGLNLFICRITNDISILRCDTIALDGTTNTSTRSTYTHAQKMRASITYAFSRLVGLGSQPWQSSVGSDGKIAFSGNPSGSELVSRYMVSLHRRKAQSGETPTSARAVTWVIGKHYCSTSTPQNTMKRLYLFNHQSEKWDLRPYQPGTRKGKHEVQHEWGGPMARRAAQAIYCIAFLCLLRVDEVLKIRVEHLEVDGNKVTLTLPFRKTHQFGGWSCC</sequence>
<gene>
    <name evidence="2" type="ORF">CPB83DRAFT_761480</name>
</gene>
<proteinExistence type="predicted"/>
<protein>
    <submittedName>
        <fullName evidence="2">Uncharacterized protein</fullName>
    </submittedName>
</protein>
<dbReference type="InterPro" id="IPR011010">
    <property type="entry name" value="DNA_brk_join_enz"/>
</dbReference>
<dbReference type="GO" id="GO:0006310">
    <property type="term" value="P:DNA recombination"/>
    <property type="evidence" value="ECO:0007669"/>
    <property type="project" value="UniProtKB-KW"/>
</dbReference>
<name>A0A9P6ELX3_9AGAR</name>
<dbReference type="GO" id="GO:0015074">
    <property type="term" value="P:DNA integration"/>
    <property type="evidence" value="ECO:0007669"/>
    <property type="project" value="InterPro"/>
</dbReference>
<dbReference type="InterPro" id="IPR013762">
    <property type="entry name" value="Integrase-like_cat_sf"/>
</dbReference>
<keyword evidence="3" id="KW-1185">Reference proteome</keyword>
<evidence type="ECO:0000313" key="3">
    <source>
        <dbReference type="Proteomes" id="UP000807306"/>
    </source>
</evidence>
<dbReference type="AlphaFoldDB" id="A0A9P6ELX3"/>
<dbReference type="Gene3D" id="1.10.443.10">
    <property type="entry name" value="Intergrase catalytic core"/>
    <property type="match status" value="1"/>
</dbReference>
<keyword evidence="1" id="KW-0233">DNA recombination</keyword>